<name>A0ABT3PT07_9BACT</name>
<gene>
    <name evidence="2" type="ORF">J6I44_19100</name>
</gene>
<evidence type="ECO:0000256" key="1">
    <source>
        <dbReference type="SAM" id="MobiDB-lite"/>
    </source>
</evidence>
<evidence type="ECO:0000313" key="3">
    <source>
        <dbReference type="Proteomes" id="UP001207918"/>
    </source>
</evidence>
<sequence length="105" mass="11852">MANTNSSDPDRETAHLQPFERANSQAKPDDNANRFRIPHQGESGSNILSRLVNPDTLTEVEDSSSGKLSDDSRPTNYASFNYRVARNLERSLTIKKLIFPFHSFL</sequence>
<feature type="region of interest" description="Disordered" evidence="1">
    <location>
        <begin position="1"/>
        <end position="76"/>
    </location>
</feature>
<reference evidence="2 3" key="1">
    <citation type="submission" date="2021-03" db="EMBL/GenBank/DDBJ databases">
        <title>Aliifodinibius sp. nov., a new bacterium isolated from saline soil.</title>
        <authorList>
            <person name="Galisteo C."/>
            <person name="De La Haba R."/>
            <person name="Sanchez-Porro C."/>
            <person name="Ventosa A."/>
        </authorList>
    </citation>
    <scope>NUCLEOTIDE SEQUENCE [LARGE SCALE GENOMIC DNA]</scope>
    <source>
        <strain evidence="2 3">1BSP15-2V2</strain>
    </source>
</reference>
<keyword evidence="3" id="KW-1185">Reference proteome</keyword>
<organism evidence="2 3">
    <name type="scientific">Fodinibius salsisoli</name>
    <dbReference type="NCBI Taxonomy" id="2820877"/>
    <lineage>
        <taxon>Bacteria</taxon>
        <taxon>Pseudomonadati</taxon>
        <taxon>Balneolota</taxon>
        <taxon>Balneolia</taxon>
        <taxon>Balneolales</taxon>
        <taxon>Balneolaceae</taxon>
        <taxon>Fodinibius</taxon>
    </lineage>
</organism>
<proteinExistence type="predicted"/>
<dbReference type="EMBL" id="JAGGJA010000020">
    <property type="protein sequence ID" value="MCW9708975.1"/>
    <property type="molecule type" value="Genomic_DNA"/>
</dbReference>
<comment type="caution">
    <text evidence="2">The sequence shown here is derived from an EMBL/GenBank/DDBJ whole genome shotgun (WGS) entry which is preliminary data.</text>
</comment>
<accession>A0ABT3PT07</accession>
<evidence type="ECO:0000313" key="2">
    <source>
        <dbReference type="EMBL" id="MCW9708975.1"/>
    </source>
</evidence>
<dbReference type="Proteomes" id="UP001207918">
    <property type="component" value="Unassembled WGS sequence"/>
</dbReference>
<protein>
    <submittedName>
        <fullName evidence="2">Uncharacterized protein</fullName>
    </submittedName>
</protein>